<feature type="transmembrane region" description="Helical" evidence="2">
    <location>
        <begin position="207"/>
        <end position="230"/>
    </location>
</feature>
<reference evidence="4" key="1">
    <citation type="submission" date="2016-06" db="EMBL/GenBank/DDBJ databases">
        <title>Parallel loss of symbiosis genes in relatives of nitrogen-fixing non-legume Parasponia.</title>
        <authorList>
            <person name="Van Velzen R."/>
            <person name="Holmer R."/>
            <person name="Bu F."/>
            <person name="Rutten L."/>
            <person name="Van Zeijl A."/>
            <person name="Liu W."/>
            <person name="Santuari L."/>
            <person name="Cao Q."/>
            <person name="Sharma T."/>
            <person name="Shen D."/>
            <person name="Roswanjaya Y."/>
            <person name="Wardhani T."/>
            <person name="Kalhor M.S."/>
            <person name="Jansen J."/>
            <person name="Van den Hoogen J."/>
            <person name="Gungor B."/>
            <person name="Hartog M."/>
            <person name="Hontelez J."/>
            <person name="Verver J."/>
            <person name="Yang W.-C."/>
            <person name="Schijlen E."/>
            <person name="Repin R."/>
            <person name="Schilthuizen M."/>
            <person name="Schranz E."/>
            <person name="Heidstra R."/>
            <person name="Miyata K."/>
            <person name="Fedorova E."/>
            <person name="Kohlen W."/>
            <person name="Bisseling T."/>
            <person name="Smit S."/>
            <person name="Geurts R."/>
        </authorList>
    </citation>
    <scope>NUCLEOTIDE SEQUENCE [LARGE SCALE GENOMIC DNA]</scope>
    <source>
        <strain evidence="4">cv. WU1-14</strain>
    </source>
</reference>
<proteinExistence type="inferred from homology"/>
<evidence type="ECO:0000313" key="3">
    <source>
        <dbReference type="EMBL" id="PON74107.1"/>
    </source>
</evidence>
<keyword evidence="2" id="KW-1133">Transmembrane helix</keyword>
<dbReference type="OrthoDB" id="2126698at2759"/>
<comment type="similarity">
    <text evidence="1">Belongs to the multi antimicrobial extrusion (MATE) (TC 2.A.66.1) family.</text>
</comment>
<protein>
    <submittedName>
        <fullName evidence="3">Multi antimicrobial extrusion protein</fullName>
    </submittedName>
</protein>
<dbReference type="GO" id="GO:0042910">
    <property type="term" value="F:xenobiotic transmembrane transporter activity"/>
    <property type="evidence" value="ECO:0007669"/>
    <property type="project" value="InterPro"/>
</dbReference>
<accession>A0A2P5DLE0</accession>
<feature type="transmembrane region" description="Helical" evidence="2">
    <location>
        <begin position="178"/>
        <end position="201"/>
    </location>
</feature>
<keyword evidence="2" id="KW-0472">Membrane</keyword>
<evidence type="ECO:0000256" key="2">
    <source>
        <dbReference type="SAM" id="Phobius"/>
    </source>
</evidence>
<keyword evidence="4" id="KW-1185">Reference proteome</keyword>
<dbReference type="EMBL" id="JXTB01000030">
    <property type="protein sequence ID" value="PON74107.1"/>
    <property type="molecule type" value="Genomic_DNA"/>
</dbReference>
<dbReference type="Proteomes" id="UP000237105">
    <property type="component" value="Unassembled WGS sequence"/>
</dbReference>
<dbReference type="GO" id="GO:0016020">
    <property type="term" value="C:membrane"/>
    <property type="evidence" value="ECO:0007669"/>
    <property type="project" value="InterPro"/>
</dbReference>
<dbReference type="Pfam" id="PF01554">
    <property type="entry name" value="MatE"/>
    <property type="match status" value="1"/>
</dbReference>
<evidence type="ECO:0000313" key="4">
    <source>
        <dbReference type="Proteomes" id="UP000237105"/>
    </source>
</evidence>
<dbReference type="PANTHER" id="PTHR11206">
    <property type="entry name" value="MULTIDRUG RESISTANCE PROTEIN"/>
    <property type="match status" value="1"/>
</dbReference>
<feature type="transmembrane region" description="Helical" evidence="2">
    <location>
        <begin position="146"/>
        <end position="166"/>
    </location>
</feature>
<name>A0A2P5DLE0_PARAD</name>
<evidence type="ECO:0000256" key="1">
    <source>
        <dbReference type="ARBA" id="ARBA00010199"/>
    </source>
</evidence>
<dbReference type="AlphaFoldDB" id="A0A2P5DLE0"/>
<dbReference type="InterPro" id="IPR002528">
    <property type="entry name" value="MATE_fam"/>
</dbReference>
<feature type="transmembrane region" description="Helical" evidence="2">
    <location>
        <begin position="102"/>
        <end position="126"/>
    </location>
</feature>
<dbReference type="STRING" id="3476.A0A2P5DLE0"/>
<dbReference type="GO" id="GO:0015297">
    <property type="term" value="F:antiporter activity"/>
    <property type="evidence" value="ECO:0007669"/>
    <property type="project" value="InterPro"/>
</dbReference>
<keyword evidence="2" id="KW-0812">Transmembrane</keyword>
<comment type="caution">
    <text evidence="3">The sequence shown here is derived from an EMBL/GenBank/DDBJ whole genome shotgun (WGS) entry which is preliminary data.</text>
</comment>
<gene>
    <name evidence="3" type="ORF">PanWU01x14_053170</name>
</gene>
<sequence length="259" mass="28307">MICSPTCESTRAPISSDLFQGIGEFLRFAIPSAMMMCFQWWSSQLLTFLSGFLPNPELETSMFSLCLATISAIYSISEGLGAAGSTRVSNELGASNPRAARLACRAVMILTVFEAVTSSSVIFASRRALGHIFSNEKEVVDYAAEMAPLVSISVIFRSFSAVLSGIARGCGLQKLGAFVNLGSYYCFGIPIAAILAFRFHLRGKGLWIGFVAGSFLQAFLFSLITLCINWDKKARLVRERIFSERTQRDIGLTEQSNLN</sequence>
<organism evidence="3 4">
    <name type="scientific">Parasponia andersonii</name>
    <name type="common">Sponia andersonii</name>
    <dbReference type="NCBI Taxonomy" id="3476"/>
    <lineage>
        <taxon>Eukaryota</taxon>
        <taxon>Viridiplantae</taxon>
        <taxon>Streptophyta</taxon>
        <taxon>Embryophyta</taxon>
        <taxon>Tracheophyta</taxon>
        <taxon>Spermatophyta</taxon>
        <taxon>Magnoliopsida</taxon>
        <taxon>eudicotyledons</taxon>
        <taxon>Gunneridae</taxon>
        <taxon>Pentapetalae</taxon>
        <taxon>rosids</taxon>
        <taxon>fabids</taxon>
        <taxon>Rosales</taxon>
        <taxon>Cannabaceae</taxon>
        <taxon>Parasponia</taxon>
    </lineage>
</organism>